<evidence type="ECO:0000313" key="3">
    <source>
        <dbReference type="Proteomes" id="UP001164459"/>
    </source>
</evidence>
<reference evidence="2" key="1">
    <citation type="submission" date="2022-11" db="EMBL/GenBank/DDBJ databases">
        <title>Minimal conservation of predation-associated metabolite biosynthetic gene clusters underscores biosynthetic potential of Myxococcota including descriptions for ten novel species: Archangium lansinium sp. nov., Myxococcus landrumus sp. nov., Nannocystis bai.</title>
        <authorList>
            <person name="Ahearne A."/>
            <person name="Stevens C."/>
            <person name="Dowd S."/>
        </authorList>
    </citation>
    <scope>NUCLEOTIDE SEQUENCE</scope>
    <source>
        <strain evidence="2">Fl3</strain>
    </source>
</reference>
<sequence length="107" mass="11150">MQNRSLKCIETGFLAGAFAFAFAFVASLGSVQARPQVQDSLSADAEAAQEADDPPCMKYLTLPTCHATPYNCTICSIGGTTGLAEDDGEGDGAAPPVPRYLPQAFGF</sequence>
<evidence type="ECO:0000313" key="2">
    <source>
        <dbReference type="EMBL" id="WAS96644.1"/>
    </source>
</evidence>
<gene>
    <name evidence="2" type="ORF">O0S08_10860</name>
</gene>
<dbReference type="Proteomes" id="UP001164459">
    <property type="component" value="Chromosome"/>
</dbReference>
<feature type="signal peptide" evidence="1">
    <location>
        <begin position="1"/>
        <end position="23"/>
    </location>
</feature>
<name>A0ABY7HBJ1_9BACT</name>
<protein>
    <submittedName>
        <fullName evidence="2">Uncharacterized protein</fullName>
    </submittedName>
</protein>
<dbReference type="RefSeq" id="WP_269039010.1">
    <property type="nucleotide sequence ID" value="NZ_CP114040.1"/>
</dbReference>
<dbReference type="EMBL" id="CP114040">
    <property type="protein sequence ID" value="WAS96644.1"/>
    <property type="molecule type" value="Genomic_DNA"/>
</dbReference>
<evidence type="ECO:0000256" key="1">
    <source>
        <dbReference type="SAM" id="SignalP"/>
    </source>
</evidence>
<accession>A0ABY7HBJ1</accession>
<organism evidence="2 3">
    <name type="scientific">Nannocystis punicea</name>
    <dbReference type="NCBI Taxonomy" id="2995304"/>
    <lineage>
        <taxon>Bacteria</taxon>
        <taxon>Pseudomonadati</taxon>
        <taxon>Myxococcota</taxon>
        <taxon>Polyangia</taxon>
        <taxon>Nannocystales</taxon>
        <taxon>Nannocystaceae</taxon>
        <taxon>Nannocystis</taxon>
    </lineage>
</organism>
<keyword evidence="3" id="KW-1185">Reference proteome</keyword>
<proteinExistence type="predicted"/>
<feature type="chain" id="PRO_5046644119" evidence="1">
    <location>
        <begin position="24"/>
        <end position="107"/>
    </location>
</feature>
<keyword evidence="1" id="KW-0732">Signal</keyword>